<reference evidence="1" key="1">
    <citation type="submission" date="2015-05" db="EMBL/GenBank/DDBJ databases">
        <title>Permanent draft genome of Rhodopirellula islandicus K833.</title>
        <authorList>
            <person name="Kizina J."/>
            <person name="Richter M."/>
            <person name="Glockner F.O."/>
            <person name="Harder J."/>
        </authorList>
    </citation>
    <scope>NUCLEOTIDE SEQUENCE [LARGE SCALE GENOMIC DNA]</scope>
    <source>
        <strain evidence="1">K833</strain>
    </source>
</reference>
<evidence type="ECO:0000313" key="2">
    <source>
        <dbReference type="Proteomes" id="UP000036367"/>
    </source>
</evidence>
<protein>
    <submittedName>
        <fullName evidence="1">Uncharacterized protein</fullName>
    </submittedName>
</protein>
<dbReference type="AlphaFoldDB" id="A0A0J1BFX8"/>
<dbReference type="OrthoDB" id="286742at2"/>
<evidence type="ECO:0000313" key="1">
    <source>
        <dbReference type="EMBL" id="KLU05452.1"/>
    </source>
</evidence>
<proteinExistence type="predicted"/>
<dbReference type="Proteomes" id="UP000036367">
    <property type="component" value="Unassembled WGS sequence"/>
</dbReference>
<dbReference type="PATRIC" id="fig|595434.4.peg.1997"/>
<organism evidence="1 2">
    <name type="scientific">Rhodopirellula islandica</name>
    <dbReference type="NCBI Taxonomy" id="595434"/>
    <lineage>
        <taxon>Bacteria</taxon>
        <taxon>Pseudomonadati</taxon>
        <taxon>Planctomycetota</taxon>
        <taxon>Planctomycetia</taxon>
        <taxon>Pirellulales</taxon>
        <taxon>Pirellulaceae</taxon>
        <taxon>Rhodopirellula</taxon>
    </lineage>
</organism>
<dbReference type="STRING" id="595434.RISK_002084"/>
<comment type="caution">
    <text evidence="1">The sequence shown here is derived from an EMBL/GenBank/DDBJ whole genome shotgun (WGS) entry which is preliminary data.</text>
</comment>
<sequence length="75" mass="8177">MSSNSPSQRPPANELTAEELILQMEVEEVQELLGDMGFDPRPEFARGIQQLVASLGSLDAAIIALQDNLVQRRAA</sequence>
<dbReference type="EMBL" id="LECT01000017">
    <property type="protein sequence ID" value="KLU05452.1"/>
    <property type="molecule type" value="Genomic_DNA"/>
</dbReference>
<name>A0A0J1BFX8_RHOIS</name>
<accession>A0A0J1BFX8</accession>
<gene>
    <name evidence="1" type="ORF">RISK_002084</name>
</gene>
<dbReference type="RefSeq" id="WP_047813863.1">
    <property type="nucleotide sequence ID" value="NZ_LECT01000017.1"/>
</dbReference>
<keyword evidence="2" id="KW-1185">Reference proteome</keyword>